<name>A0ACC4D793_PURLI</name>
<comment type="caution">
    <text evidence="1">The sequence shown here is derived from an EMBL/GenBank/DDBJ whole genome shotgun (WGS) entry which is preliminary data.</text>
</comment>
<gene>
    <name evidence="1" type="ORF">ACCO45_013545</name>
</gene>
<keyword evidence="2" id="KW-1185">Reference proteome</keyword>
<evidence type="ECO:0000313" key="2">
    <source>
        <dbReference type="Proteomes" id="UP001638806"/>
    </source>
</evidence>
<dbReference type="Proteomes" id="UP001638806">
    <property type="component" value="Unassembled WGS sequence"/>
</dbReference>
<dbReference type="EMBL" id="JBGNUJ010000013">
    <property type="protein sequence ID" value="KAL3951828.1"/>
    <property type="molecule type" value="Genomic_DNA"/>
</dbReference>
<protein>
    <submittedName>
        <fullName evidence="1">Uncharacterized protein</fullName>
    </submittedName>
</protein>
<evidence type="ECO:0000313" key="1">
    <source>
        <dbReference type="EMBL" id="KAL3951828.1"/>
    </source>
</evidence>
<reference evidence="1" key="1">
    <citation type="submission" date="2024-12" db="EMBL/GenBank/DDBJ databases">
        <title>Comparative genomics and development of molecular markers within Purpureocillium lilacinum and among Purpureocillium species.</title>
        <authorList>
            <person name="Yeh Z.-Y."/>
            <person name="Ni N.-T."/>
            <person name="Lo P.-H."/>
            <person name="Mushyakhwo K."/>
            <person name="Lin C.-F."/>
            <person name="Nai Y.-S."/>
        </authorList>
    </citation>
    <scope>NUCLEOTIDE SEQUENCE</scope>
    <source>
        <strain evidence="1">NCHU-NPUST-175</strain>
    </source>
</reference>
<organism evidence="1 2">
    <name type="scientific">Purpureocillium lilacinum</name>
    <name type="common">Paecilomyces lilacinus</name>
    <dbReference type="NCBI Taxonomy" id="33203"/>
    <lineage>
        <taxon>Eukaryota</taxon>
        <taxon>Fungi</taxon>
        <taxon>Dikarya</taxon>
        <taxon>Ascomycota</taxon>
        <taxon>Pezizomycotina</taxon>
        <taxon>Sordariomycetes</taxon>
        <taxon>Hypocreomycetidae</taxon>
        <taxon>Hypocreales</taxon>
        <taxon>Ophiocordycipitaceae</taxon>
        <taxon>Purpureocillium</taxon>
    </lineage>
</organism>
<sequence>MPRRRRPPRAGALSELQPLRIASQIALLQVLYYVAAVVFLLFTALVAGLPFGLNMLLGWDAVRGDTTTGWLLAFVWLLDGGLCMYVSSTSAPVPSRPRPLSTDLPLCWRWAALHSIADTTRAVAIVVLIARSKLVPDFALTIHFLHLLATTLYTRSLPRHAMWWATILASSALAVAAGTWGCRYRELQPVFFGGGRILGSGGGAAPLRAAPQTTTTTMATSTWRLARAATARPRTQTQGSRAAGGRGRGRDGAGEYEMVQMQKAA</sequence>
<accession>A0ACC4D793</accession>
<proteinExistence type="predicted"/>